<keyword evidence="2" id="KW-1185">Reference proteome</keyword>
<accession>K9DX97</accession>
<name>K9DX97_9BACE</name>
<dbReference type="Proteomes" id="UP000009872">
    <property type="component" value="Unassembled WGS sequence"/>
</dbReference>
<dbReference type="EMBL" id="ADLF01000023">
    <property type="protein sequence ID" value="EKU87841.1"/>
    <property type="molecule type" value="Genomic_DNA"/>
</dbReference>
<comment type="caution">
    <text evidence="1">The sequence shown here is derived from an EMBL/GenBank/DDBJ whole genome shotgun (WGS) entry which is preliminary data.</text>
</comment>
<dbReference type="AlphaFoldDB" id="K9DX97"/>
<evidence type="ECO:0000313" key="1">
    <source>
        <dbReference type="EMBL" id="EKU87841.1"/>
    </source>
</evidence>
<protein>
    <submittedName>
        <fullName evidence="1">Uncharacterized protein</fullName>
    </submittedName>
</protein>
<reference evidence="1 2" key="1">
    <citation type="submission" date="2012-09" db="EMBL/GenBank/DDBJ databases">
        <title>The Genome Sequence of Bacteroides oleiciplenus YIT 12058.</title>
        <authorList>
            <consortium name="The Broad Institute Genome Sequencing Platform"/>
            <person name="Earl A."/>
            <person name="Ward D."/>
            <person name="Feldgarden M."/>
            <person name="Gevers D."/>
            <person name="Morotomi M."/>
            <person name="Walker B."/>
            <person name="Young S.K."/>
            <person name="Zeng Q."/>
            <person name="Gargeya S."/>
            <person name="Fitzgerald M."/>
            <person name="Haas B."/>
            <person name="Abouelleil A."/>
            <person name="Alvarado L."/>
            <person name="Arachchi H.M."/>
            <person name="Berlin A.M."/>
            <person name="Chapman S.B."/>
            <person name="Goldberg J."/>
            <person name="Griggs A."/>
            <person name="Gujja S."/>
            <person name="Hansen M."/>
            <person name="Howarth C."/>
            <person name="Imamovic A."/>
            <person name="Larimer J."/>
            <person name="McCowen C."/>
            <person name="Montmayeur A."/>
            <person name="Murphy C."/>
            <person name="Neiman D."/>
            <person name="Pearson M."/>
            <person name="Priest M."/>
            <person name="Roberts A."/>
            <person name="Saif S."/>
            <person name="Shea T."/>
            <person name="Sisk P."/>
            <person name="Sykes S."/>
            <person name="Wortman J."/>
            <person name="Nusbaum C."/>
            <person name="Birren B."/>
        </authorList>
    </citation>
    <scope>NUCLEOTIDE SEQUENCE [LARGE SCALE GENOMIC DNA]</scope>
    <source>
        <strain evidence="1 2">YIT 12058</strain>
    </source>
</reference>
<proteinExistence type="predicted"/>
<sequence>MVLHKEHQGENRRPGIHFMRLAGARISILMQENLPCHSFQNTLSTTVYVELIRKDQVKYFGNHCQVQILISGNEQIAGAIDDSRFFKLVVFILFFLISFNNRINKLILTREIKHLLME</sequence>
<organism evidence="1 2">
    <name type="scientific">Bacteroides oleiciplenus YIT 12058</name>
    <dbReference type="NCBI Taxonomy" id="742727"/>
    <lineage>
        <taxon>Bacteria</taxon>
        <taxon>Pseudomonadati</taxon>
        <taxon>Bacteroidota</taxon>
        <taxon>Bacteroidia</taxon>
        <taxon>Bacteroidales</taxon>
        <taxon>Bacteroidaceae</taxon>
        <taxon>Bacteroides</taxon>
    </lineage>
</organism>
<gene>
    <name evidence="1" type="ORF">HMPREF9447_04587</name>
</gene>
<evidence type="ECO:0000313" key="2">
    <source>
        <dbReference type="Proteomes" id="UP000009872"/>
    </source>
</evidence>
<dbReference type="HOGENOM" id="CLU_2068401_0_0_10"/>